<gene>
    <name evidence="2" type="ORF">RRG08_066597</name>
</gene>
<proteinExistence type="predicted"/>
<sequence>MSDQMIAKDRSSGQEESPPISPKLECGGNSAGLGNRAWVKGRFGFYHLLDRVELSLVDFEQFSVALD</sequence>
<evidence type="ECO:0000313" key="2">
    <source>
        <dbReference type="EMBL" id="KAK3715927.1"/>
    </source>
</evidence>
<dbReference type="AlphaFoldDB" id="A0AAE1CN89"/>
<evidence type="ECO:0000313" key="3">
    <source>
        <dbReference type="Proteomes" id="UP001283361"/>
    </source>
</evidence>
<dbReference type="Proteomes" id="UP001283361">
    <property type="component" value="Unassembled WGS sequence"/>
</dbReference>
<evidence type="ECO:0000256" key="1">
    <source>
        <dbReference type="SAM" id="MobiDB-lite"/>
    </source>
</evidence>
<comment type="caution">
    <text evidence="2">The sequence shown here is derived from an EMBL/GenBank/DDBJ whole genome shotgun (WGS) entry which is preliminary data.</text>
</comment>
<keyword evidence="3" id="KW-1185">Reference proteome</keyword>
<organism evidence="2 3">
    <name type="scientific">Elysia crispata</name>
    <name type="common">lettuce slug</name>
    <dbReference type="NCBI Taxonomy" id="231223"/>
    <lineage>
        <taxon>Eukaryota</taxon>
        <taxon>Metazoa</taxon>
        <taxon>Spiralia</taxon>
        <taxon>Lophotrochozoa</taxon>
        <taxon>Mollusca</taxon>
        <taxon>Gastropoda</taxon>
        <taxon>Heterobranchia</taxon>
        <taxon>Euthyneura</taxon>
        <taxon>Panpulmonata</taxon>
        <taxon>Sacoglossa</taxon>
        <taxon>Placobranchoidea</taxon>
        <taxon>Plakobranchidae</taxon>
        <taxon>Elysia</taxon>
    </lineage>
</organism>
<feature type="region of interest" description="Disordered" evidence="1">
    <location>
        <begin position="1"/>
        <end position="30"/>
    </location>
</feature>
<feature type="compositionally biased region" description="Basic and acidic residues" evidence="1">
    <location>
        <begin position="1"/>
        <end position="13"/>
    </location>
</feature>
<dbReference type="EMBL" id="JAWDGP010007487">
    <property type="protein sequence ID" value="KAK3715927.1"/>
    <property type="molecule type" value="Genomic_DNA"/>
</dbReference>
<reference evidence="2" key="1">
    <citation type="journal article" date="2023" name="G3 (Bethesda)">
        <title>A reference genome for the long-term kleptoplast-retaining sea slug Elysia crispata morphotype clarki.</title>
        <authorList>
            <person name="Eastman K.E."/>
            <person name="Pendleton A.L."/>
            <person name="Shaikh M.A."/>
            <person name="Suttiyut T."/>
            <person name="Ogas R."/>
            <person name="Tomko P."/>
            <person name="Gavelis G."/>
            <person name="Widhalm J.R."/>
            <person name="Wisecaver J.H."/>
        </authorList>
    </citation>
    <scope>NUCLEOTIDE SEQUENCE</scope>
    <source>
        <strain evidence="2">ECLA1</strain>
    </source>
</reference>
<name>A0AAE1CN89_9GAST</name>
<protein>
    <submittedName>
        <fullName evidence="2">Uncharacterized protein</fullName>
    </submittedName>
</protein>
<accession>A0AAE1CN89</accession>